<sequence length="231" mass="27636">MKSWILELKVFLLEDIEPYKTIEKIAAFIDSTFDKDEYWKEYHKDRKVKEYCFNSFYPVKVNTKKYNAGEIYTIQIRTISEKLKEHFMKYLKDNITKELKGLVIKEREMEYRYIDKLVSVTPTILKTENGYWKKNITLEEYENRLKLNIIKKYNSIFNEELDENIDLFNFIEFKNRVPVKVKYKNINLLGDKLVLGIAKNETAQKLAFLCLSVGLGEMNARGFSYVNPRWV</sequence>
<dbReference type="InterPro" id="IPR049435">
    <property type="entry name" value="Cas_Cas6_C"/>
</dbReference>
<organism evidence="5 6">
    <name type="scientific">Fusobacterium ulcerans</name>
    <dbReference type="NCBI Taxonomy" id="861"/>
    <lineage>
        <taxon>Bacteria</taxon>
        <taxon>Fusobacteriati</taxon>
        <taxon>Fusobacteriota</taxon>
        <taxon>Fusobacteriia</taxon>
        <taxon>Fusobacteriales</taxon>
        <taxon>Fusobacteriaceae</taxon>
        <taxon>Fusobacterium</taxon>
    </lineage>
</organism>
<comment type="similarity">
    <text evidence="1">Belongs to the CRISPR-associated protein Cas6/Cse3/CasE family.</text>
</comment>
<evidence type="ECO:0000313" key="6">
    <source>
        <dbReference type="Proteomes" id="UP000249008"/>
    </source>
</evidence>
<dbReference type="PANTHER" id="PTHR36984">
    <property type="entry name" value="CRISPR-ASSOCIATED ENDORIBONUCLEASE CAS6 1"/>
    <property type="match status" value="1"/>
</dbReference>
<keyword evidence="2" id="KW-0694">RNA-binding</keyword>
<dbReference type="InterPro" id="IPR010156">
    <property type="entry name" value="CRISPR-assoc_prot_Cas6"/>
</dbReference>
<dbReference type="GO" id="GO:0003723">
    <property type="term" value="F:RNA binding"/>
    <property type="evidence" value="ECO:0007669"/>
    <property type="project" value="UniProtKB-KW"/>
</dbReference>
<protein>
    <submittedName>
        <fullName evidence="5">Uncharacterized protein predicted to be involved in DNA repair (RAMP superfamily)</fullName>
    </submittedName>
</protein>
<dbReference type="Gene3D" id="3.30.70.1900">
    <property type="match status" value="1"/>
</dbReference>
<dbReference type="GeneID" id="78455964"/>
<name>A0AAX2J9Q6_9FUSO</name>
<evidence type="ECO:0000313" key="5">
    <source>
        <dbReference type="EMBL" id="SQJ02466.1"/>
    </source>
</evidence>
<dbReference type="KEGG" id="ful:C4N20_14150"/>
<dbReference type="Pfam" id="PF01881">
    <property type="entry name" value="Cas_Cas6_C"/>
    <property type="match status" value="1"/>
</dbReference>
<dbReference type="AlphaFoldDB" id="A0AAX2J9Q6"/>
<evidence type="ECO:0000256" key="3">
    <source>
        <dbReference type="ARBA" id="ARBA00023118"/>
    </source>
</evidence>
<dbReference type="RefSeq" id="WP_005977415.1">
    <property type="nucleotide sequence ID" value="NZ_CABKNW010000002.1"/>
</dbReference>
<dbReference type="NCBIfam" id="TIGR01877">
    <property type="entry name" value="cas_cas6"/>
    <property type="match status" value="1"/>
</dbReference>
<gene>
    <name evidence="5" type="ORF">NCTC12112_01401</name>
</gene>
<evidence type="ECO:0000259" key="4">
    <source>
        <dbReference type="Pfam" id="PF01881"/>
    </source>
</evidence>
<reference evidence="5 6" key="1">
    <citation type="submission" date="2018-06" db="EMBL/GenBank/DDBJ databases">
        <authorList>
            <consortium name="Pathogen Informatics"/>
            <person name="Doyle S."/>
        </authorList>
    </citation>
    <scope>NUCLEOTIDE SEQUENCE [LARGE SCALE GENOMIC DNA]</scope>
    <source>
        <strain evidence="5 6">NCTC12112</strain>
    </source>
</reference>
<feature type="domain" description="CRISPR associated protein Cas6 C-terminal" evidence="4">
    <location>
        <begin position="121"/>
        <end position="227"/>
    </location>
</feature>
<evidence type="ECO:0000256" key="1">
    <source>
        <dbReference type="ARBA" id="ARBA00005937"/>
    </source>
</evidence>
<dbReference type="GO" id="GO:0016788">
    <property type="term" value="F:hydrolase activity, acting on ester bonds"/>
    <property type="evidence" value="ECO:0007669"/>
    <property type="project" value="InterPro"/>
</dbReference>
<dbReference type="PANTHER" id="PTHR36984:SF1">
    <property type="entry name" value="CRISPR-ASSOCIATED ENDORIBONUCLEASE CAS6 1"/>
    <property type="match status" value="1"/>
</dbReference>
<accession>A0AAX2J9Q6</accession>
<dbReference type="Proteomes" id="UP000249008">
    <property type="component" value="Chromosome 1"/>
</dbReference>
<dbReference type="GO" id="GO:0051607">
    <property type="term" value="P:defense response to virus"/>
    <property type="evidence" value="ECO:0007669"/>
    <property type="project" value="UniProtKB-KW"/>
</dbReference>
<keyword evidence="3" id="KW-0051">Antiviral defense</keyword>
<proteinExistence type="inferred from homology"/>
<dbReference type="EMBL" id="LS483487">
    <property type="protein sequence ID" value="SQJ02466.1"/>
    <property type="molecule type" value="Genomic_DNA"/>
</dbReference>
<evidence type="ECO:0000256" key="2">
    <source>
        <dbReference type="ARBA" id="ARBA00022884"/>
    </source>
</evidence>